<sequence length="195" mass="21384">MTGVRTKVNRVLLTLTGLLLVVAGGATLAVGLGAKPPSWWIYDDRHEVLLTEANRTRWRDEGWWWPVVIAVLAVLLLLALWWLSAELRRHRLAALSVDTGDGDGAEVRGRAVEDALGDEAERLPGVDRARVLLRGRRGSPEVKAGLRLEPNAGPRETLEHLVGQGLRNARGSLGRDELPAEVVLKAARHKAERVS</sequence>
<keyword evidence="1" id="KW-0472">Membrane</keyword>
<organism evidence="2 3">
    <name type="scientific">Streptomyces koyangensis</name>
    <dbReference type="NCBI Taxonomy" id="188770"/>
    <lineage>
        <taxon>Bacteria</taxon>
        <taxon>Bacillati</taxon>
        <taxon>Actinomycetota</taxon>
        <taxon>Actinomycetes</taxon>
        <taxon>Kitasatosporales</taxon>
        <taxon>Streptomycetaceae</taxon>
        <taxon>Streptomyces</taxon>
        <taxon>Streptomyces aurantiacus group</taxon>
    </lineage>
</organism>
<dbReference type="KEGG" id="sky:D0C37_26955"/>
<evidence type="ECO:0000256" key="1">
    <source>
        <dbReference type="SAM" id="Phobius"/>
    </source>
</evidence>
<keyword evidence="1" id="KW-0812">Transmembrane</keyword>
<dbReference type="NCBIfam" id="NF033218">
    <property type="entry name" value="anchor_AmaP"/>
    <property type="match status" value="1"/>
</dbReference>
<keyword evidence="1" id="KW-1133">Transmembrane helix</keyword>
<dbReference type="Proteomes" id="UP000259636">
    <property type="component" value="Chromosome"/>
</dbReference>
<dbReference type="GeneID" id="300117770"/>
<dbReference type="AlphaFoldDB" id="A0A385DHM8"/>
<proteinExistence type="predicted"/>
<name>A0A385DHM8_9ACTN</name>
<evidence type="ECO:0000313" key="3">
    <source>
        <dbReference type="Proteomes" id="UP000259636"/>
    </source>
</evidence>
<gene>
    <name evidence="2" type="primary">amaP</name>
    <name evidence="2" type="ORF">D0C37_26955</name>
</gene>
<protein>
    <submittedName>
        <fullName evidence="2">Alkaline shock response membrane anchor protein AmaP</fullName>
    </submittedName>
</protein>
<feature type="transmembrane region" description="Helical" evidence="1">
    <location>
        <begin position="63"/>
        <end position="83"/>
    </location>
</feature>
<dbReference type="EMBL" id="CP031742">
    <property type="protein sequence ID" value="AXQ57878.1"/>
    <property type="molecule type" value="Genomic_DNA"/>
</dbReference>
<accession>A0A385DHM8</accession>
<dbReference type="RefSeq" id="WP_101280234.1">
    <property type="nucleotide sequence ID" value="NZ_CP031742.1"/>
</dbReference>
<evidence type="ECO:0000313" key="2">
    <source>
        <dbReference type="EMBL" id="AXQ57878.1"/>
    </source>
</evidence>
<reference evidence="2 3" key="1">
    <citation type="submission" date="2018-08" db="EMBL/GenBank/DDBJ databases">
        <authorList>
            <person name="Ferrada E.E."/>
            <person name="Latorre B.A."/>
        </authorList>
    </citation>
    <scope>NUCLEOTIDE SEQUENCE [LARGE SCALE GENOMIC DNA]</scope>
    <source>
        <strain evidence="2 3">VK-A60T</strain>
    </source>
</reference>